<dbReference type="InterPro" id="IPR018640">
    <property type="entry name" value="DUF2063"/>
</dbReference>
<evidence type="ECO:0000313" key="2">
    <source>
        <dbReference type="EMBL" id="QCP52754.1"/>
    </source>
</evidence>
<sequence>MDKPLERIQLEFATALLHVNAEQRLLGSLAGDEAKNRNRVALYRGNLTQTWQKVLASTYPVLHALMGDSFFLMLSHEYGTADPAGSGDLNRFGSRMADLLEAWPPSATYRYLADVARLEWLIHRAYFAANAMTWSPDRWAQCAPETLENSSIRLHPAVELLHTSTSAADLWRASRDFGEELEPHGVERAQRMVIARPRWIPEVLVVSPNAFAMLGELRDGATMGAALDAALARESDFDFASHWREWVEHGIVVSPSPYRTTFSRP</sequence>
<keyword evidence="3" id="KW-1185">Reference proteome</keyword>
<accession>A0A4P8IZN1</accession>
<dbReference type="OrthoDB" id="4146344at2"/>
<reference evidence="2 3" key="1">
    <citation type="submission" date="2019-05" db="EMBL/GenBank/DDBJ databases">
        <title>Burkholderia sp. DHOD12, isolated from subtropical forest soil.</title>
        <authorList>
            <person name="Gao Z.-H."/>
            <person name="Qiu L.-H."/>
        </authorList>
    </citation>
    <scope>NUCLEOTIDE SEQUENCE [LARGE SCALE GENOMIC DNA]</scope>
    <source>
        <strain evidence="2 3">DHOD12</strain>
    </source>
</reference>
<dbReference type="EMBL" id="CP040078">
    <property type="protein sequence ID" value="QCP52754.1"/>
    <property type="molecule type" value="Genomic_DNA"/>
</dbReference>
<dbReference type="KEGG" id="tvl:FAZ95_26815"/>
<evidence type="ECO:0000313" key="3">
    <source>
        <dbReference type="Proteomes" id="UP000298656"/>
    </source>
</evidence>
<feature type="domain" description="Putative DNA-binding" evidence="1">
    <location>
        <begin position="8"/>
        <end position="100"/>
    </location>
</feature>
<gene>
    <name evidence="2" type="ORF">FAZ95_26815</name>
</gene>
<protein>
    <submittedName>
        <fullName evidence="2">DUF2063 domain-containing protein</fullName>
    </submittedName>
</protein>
<evidence type="ECO:0000259" key="1">
    <source>
        <dbReference type="Pfam" id="PF09836"/>
    </source>
</evidence>
<dbReference type="Pfam" id="PF09836">
    <property type="entry name" value="DUF2063"/>
    <property type="match status" value="1"/>
</dbReference>
<dbReference type="RefSeq" id="WP_137335525.1">
    <property type="nucleotide sequence ID" value="NZ_CP040078.1"/>
</dbReference>
<name>A0A4P8IZN1_9BURK</name>
<proteinExistence type="predicted"/>
<organism evidence="2 3">
    <name type="scientific">Trinickia violacea</name>
    <dbReference type="NCBI Taxonomy" id="2571746"/>
    <lineage>
        <taxon>Bacteria</taxon>
        <taxon>Pseudomonadati</taxon>
        <taxon>Pseudomonadota</taxon>
        <taxon>Betaproteobacteria</taxon>
        <taxon>Burkholderiales</taxon>
        <taxon>Burkholderiaceae</taxon>
        <taxon>Trinickia</taxon>
    </lineage>
</organism>
<dbReference type="AlphaFoldDB" id="A0A4P8IZN1"/>
<dbReference type="Proteomes" id="UP000298656">
    <property type="component" value="Chromosome 2"/>
</dbReference>